<protein>
    <submittedName>
        <fullName evidence="3">Uncharacterized protein</fullName>
    </submittedName>
</protein>
<dbReference type="RefSeq" id="WP_273629376.1">
    <property type="nucleotide sequence ID" value="NZ_CP117167.1"/>
</dbReference>
<feature type="chain" id="PRO_5045622905" evidence="2">
    <location>
        <begin position="21"/>
        <end position="275"/>
    </location>
</feature>
<evidence type="ECO:0000313" key="3">
    <source>
        <dbReference type="EMBL" id="WCT11184.1"/>
    </source>
</evidence>
<evidence type="ECO:0000256" key="2">
    <source>
        <dbReference type="SAM" id="SignalP"/>
    </source>
</evidence>
<sequence length="275" mass="30189">MKRAILICFIALISLFKTFAQTNADKYDVVVKTTGDEMVGKITEINEDNIKFTYKGETLSYTVKKADIAKVTFASGRVEIFNQPQTQPNLPVNPAQAAPADTKNQVAILPFGLIVGGQPGSEAMQTQIQNDCYTNFAQKAVSMKFQDPANTNVILFRNNVTPETIKGYTMDDLCHMLGVEYLVTGVVTLNHASSTTTGGGSSTSTTKKTDSKDKTTTYSSGSSSSYDNYTTIILMNIYDHGTKIFTKSHQAFWPGVDAYKVTLSYLAKRTPIYNK</sequence>
<reference evidence="3 4" key="1">
    <citation type="submission" date="2023-02" db="EMBL/GenBank/DDBJ databases">
        <title>Genome sequence of Mucilaginibacter jinjuensis strain KACC 16571.</title>
        <authorList>
            <person name="Kim S."/>
            <person name="Heo J."/>
            <person name="Kwon S.-W."/>
        </authorList>
    </citation>
    <scope>NUCLEOTIDE SEQUENCE [LARGE SCALE GENOMIC DNA]</scope>
    <source>
        <strain evidence="3 4">KACC 16571</strain>
    </source>
</reference>
<dbReference type="EMBL" id="CP117167">
    <property type="protein sequence ID" value="WCT11184.1"/>
    <property type="molecule type" value="Genomic_DNA"/>
</dbReference>
<evidence type="ECO:0000256" key="1">
    <source>
        <dbReference type="SAM" id="MobiDB-lite"/>
    </source>
</evidence>
<name>A0ABY7T4H1_9SPHI</name>
<keyword evidence="4" id="KW-1185">Reference proteome</keyword>
<accession>A0ABY7T4H1</accession>
<dbReference type="Proteomes" id="UP001216139">
    <property type="component" value="Chromosome"/>
</dbReference>
<evidence type="ECO:0000313" key="4">
    <source>
        <dbReference type="Proteomes" id="UP001216139"/>
    </source>
</evidence>
<keyword evidence="2" id="KW-0732">Signal</keyword>
<proteinExistence type="predicted"/>
<organism evidence="3 4">
    <name type="scientific">Mucilaginibacter jinjuensis</name>
    <dbReference type="NCBI Taxonomy" id="1176721"/>
    <lineage>
        <taxon>Bacteria</taxon>
        <taxon>Pseudomonadati</taxon>
        <taxon>Bacteroidota</taxon>
        <taxon>Sphingobacteriia</taxon>
        <taxon>Sphingobacteriales</taxon>
        <taxon>Sphingobacteriaceae</taxon>
        <taxon>Mucilaginibacter</taxon>
    </lineage>
</organism>
<feature type="region of interest" description="Disordered" evidence="1">
    <location>
        <begin position="193"/>
        <end position="224"/>
    </location>
</feature>
<gene>
    <name evidence="3" type="ORF">PQO05_20810</name>
</gene>
<feature type="signal peptide" evidence="2">
    <location>
        <begin position="1"/>
        <end position="20"/>
    </location>
</feature>